<keyword evidence="4" id="KW-0902">Two-component regulatory system</keyword>
<dbReference type="PROSITE" id="PS00041">
    <property type="entry name" value="HTH_ARAC_FAMILY_1"/>
    <property type="match status" value="1"/>
</dbReference>
<sequence>MHKLMIVDDELLMRIGIRSMINWEVYGFQIVAESTNGKEALEVAKSMKPDLIITDIKMPVMDGLQFIREASKALAYCKYVIVSNFDEFGYVKEALRLGAIDYLIKSEITPETLIELLTTFSSKSEVHHGALYPSIIKADLSQSLTHLKESFFKDLISGLLDEKDAISKSQQLQIAVESQPLVVMKLRIDQFTVVRRKYVEKDEKLLRFSVVNILEEIIPRKWNKEIVVESSSEYLIIANLPLETEDIIETDIRKLCNNIQRTIKDFMNMSISIGISSFVESFRNVRMAYHEADQALRYRFFLGSGHILFYHDVKGDMSFLKDFDEGSKGEIHNQTDAANQLHVVNEMNLSFACDSNKLTAYFDSFRMDLNHRQANEKMIREAYIRLTESISTCMPANYQKTVALPYEALFTAETWDEVHQIVFDYAEKCLLSDCKNPEQRSYTEMAVEFINRYYSENISLQSVANQINVNPSYLSRLFKQEMGENFVAYVTRVRIERAKSFLENSHYKIYEIADKVGYHNYTYFSKIFKKVVGVSPEEYRG</sequence>
<dbReference type="Pfam" id="PF17853">
    <property type="entry name" value="GGDEF_2"/>
    <property type="match status" value="1"/>
</dbReference>
<gene>
    <name evidence="12" type="ORF">ACFP56_21505</name>
</gene>
<accession>A0ABW1VA85</accession>
<dbReference type="PANTHER" id="PTHR42713:SF3">
    <property type="entry name" value="TRANSCRIPTIONAL REGULATORY PROTEIN HPTR"/>
    <property type="match status" value="1"/>
</dbReference>
<feature type="domain" description="HTH araC/xylS-type" evidence="9">
    <location>
        <begin position="444"/>
        <end position="541"/>
    </location>
</feature>
<dbReference type="InterPro" id="IPR018062">
    <property type="entry name" value="HTH_AraC-typ_CS"/>
</dbReference>
<dbReference type="CDD" id="cd17536">
    <property type="entry name" value="REC_YesN-like"/>
    <property type="match status" value="1"/>
</dbReference>
<keyword evidence="6" id="KW-0238">DNA-binding</keyword>
<evidence type="ECO:0000256" key="7">
    <source>
        <dbReference type="ARBA" id="ARBA00023163"/>
    </source>
</evidence>
<dbReference type="Pfam" id="PF00072">
    <property type="entry name" value="Response_reg"/>
    <property type="match status" value="1"/>
</dbReference>
<dbReference type="InterPro" id="IPR011006">
    <property type="entry name" value="CheY-like_superfamily"/>
</dbReference>
<evidence type="ECO:0000256" key="1">
    <source>
        <dbReference type="ARBA" id="ARBA00004496"/>
    </source>
</evidence>
<reference evidence="13" key="1">
    <citation type="journal article" date="2019" name="Int. J. Syst. Evol. Microbiol.">
        <title>The Global Catalogue of Microorganisms (GCM) 10K type strain sequencing project: providing services to taxonomists for standard genome sequencing and annotation.</title>
        <authorList>
            <consortium name="The Broad Institute Genomics Platform"/>
            <consortium name="The Broad Institute Genome Sequencing Center for Infectious Disease"/>
            <person name="Wu L."/>
            <person name="Ma J."/>
        </authorList>
    </citation>
    <scope>NUCLEOTIDE SEQUENCE [LARGE SCALE GENOMIC DNA]</scope>
    <source>
        <strain evidence="13">PCU 280</strain>
    </source>
</reference>
<dbReference type="InterPro" id="IPR001789">
    <property type="entry name" value="Sig_transdc_resp-reg_receiver"/>
</dbReference>
<evidence type="ECO:0000256" key="8">
    <source>
        <dbReference type="PROSITE-ProRule" id="PRU00169"/>
    </source>
</evidence>
<evidence type="ECO:0000313" key="12">
    <source>
        <dbReference type="EMBL" id="MFC6335211.1"/>
    </source>
</evidence>
<dbReference type="SUPFAM" id="SSF46689">
    <property type="entry name" value="Homeodomain-like"/>
    <property type="match status" value="2"/>
</dbReference>
<dbReference type="PRINTS" id="PR00032">
    <property type="entry name" value="HTHARAC"/>
</dbReference>
<keyword evidence="7" id="KW-0804">Transcription</keyword>
<dbReference type="PANTHER" id="PTHR42713">
    <property type="entry name" value="HISTIDINE KINASE-RELATED"/>
    <property type="match status" value="1"/>
</dbReference>
<keyword evidence="5" id="KW-0805">Transcription regulation</keyword>
<keyword evidence="3 8" id="KW-0597">Phosphoprotein</keyword>
<evidence type="ECO:0000313" key="13">
    <source>
        <dbReference type="Proteomes" id="UP001596233"/>
    </source>
</evidence>
<organism evidence="12 13">
    <name type="scientific">Paenibacillus septentrionalis</name>
    <dbReference type="NCBI Taxonomy" id="429342"/>
    <lineage>
        <taxon>Bacteria</taxon>
        <taxon>Bacillati</taxon>
        <taxon>Bacillota</taxon>
        <taxon>Bacilli</taxon>
        <taxon>Bacillales</taxon>
        <taxon>Paenibacillaceae</taxon>
        <taxon>Paenibacillus</taxon>
    </lineage>
</organism>
<keyword evidence="13" id="KW-1185">Reference proteome</keyword>
<feature type="domain" description="GGDEF" evidence="11">
    <location>
        <begin position="179"/>
        <end position="312"/>
    </location>
</feature>
<evidence type="ECO:0000256" key="4">
    <source>
        <dbReference type="ARBA" id="ARBA00023012"/>
    </source>
</evidence>
<protein>
    <submittedName>
        <fullName evidence="12">Helix-turn-helix domain-containing protein</fullName>
    </submittedName>
</protein>
<comment type="caution">
    <text evidence="12">The sequence shown here is derived from an EMBL/GenBank/DDBJ whole genome shotgun (WGS) entry which is preliminary data.</text>
</comment>
<dbReference type="SMART" id="SM00342">
    <property type="entry name" value="HTH_ARAC"/>
    <property type="match status" value="1"/>
</dbReference>
<dbReference type="Pfam" id="PF12833">
    <property type="entry name" value="HTH_18"/>
    <property type="match status" value="1"/>
</dbReference>
<dbReference type="Gene3D" id="3.40.50.2300">
    <property type="match status" value="1"/>
</dbReference>
<feature type="modified residue" description="4-aspartylphosphate" evidence="8">
    <location>
        <position position="55"/>
    </location>
</feature>
<dbReference type="InterPro" id="IPR000160">
    <property type="entry name" value="GGDEF_dom"/>
</dbReference>
<evidence type="ECO:0000256" key="3">
    <source>
        <dbReference type="ARBA" id="ARBA00022553"/>
    </source>
</evidence>
<comment type="subcellular location">
    <subcellularLocation>
        <location evidence="1">Cytoplasm</location>
    </subcellularLocation>
</comment>
<evidence type="ECO:0000259" key="9">
    <source>
        <dbReference type="PROSITE" id="PS01124"/>
    </source>
</evidence>
<evidence type="ECO:0000256" key="6">
    <source>
        <dbReference type="ARBA" id="ARBA00023125"/>
    </source>
</evidence>
<dbReference type="InterPro" id="IPR051552">
    <property type="entry name" value="HptR"/>
</dbReference>
<feature type="domain" description="Response regulatory" evidence="10">
    <location>
        <begin position="3"/>
        <end position="120"/>
    </location>
</feature>
<evidence type="ECO:0000259" key="10">
    <source>
        <dbReference type="PROSITE" id="PS50110"/>
    </source>
</evidence>
<dbReference type="SMART" id="SM00448">
    <property type="entry name" value="REC"/>
    <property type="match status" value="1"/>
</dbReference>
<dbReference type="InterPro" id="IPR041522">
    <property type="entry name" value="CdaR_GGDEF"/>
</dbReference>
<keyword evidence="2" id="KW-0963">Cytoplasm</keyword>
<dbReference type="EMBL" id="JBHSTE010000012">
    <property type="protein sequence ID" value="MFC6335211.1"/>
    <property type="molecule type" value="Genomic_DNA"/>
</dbReference>
<dbReference type="InterPro" id="IPR018060">
    <property type="entry name" value="HTH_AraC"/>
</dbReference>
<dbReference type="PROSITE" id="PS01124">
    <property type="entry name" value="HTH_ARAC_FAMILY_2"/>
    <property type="match status" value="1"/>
</dbReference>
<dbReference type="InterPro" id="IPR020449">
    <property type="entry name" value="Tscrpt_reg_AraC-type_HTH"/>
</dbReference>
<dbReference type="Proteomes" id="UP001596233">
    <property type="component" value="Unassembled WGS sequence"/>
</dbReference>
<dbReference type="PROSITE" id="PS50887">
    <property type="entry name" value="GGDEF"/>
    <property type="match status" value="1"/>
</dbReference>
<dbReference type="RefSeq" id="WP_379238524.1">
    <property type="nucleotide sequence ID" value="NZ_JBHSTE010000012.1"/>
</dbReference>
<dbReference type="InterPro" id="IPR009057">
    <property type="entry name" value="Homeodomain-like_sf"/>
</dbReference>
<dbReference type="SUPFAM" id="SSF52172">
    <property type="entry name" value="CheY-like"/>
    <property type="match status" value="1"/>
</dbReference>
<dbReference type="PROSITE" id="PS50110">
    <property type="entry name" value="RESPONSE_REGULATORY"/>
    <property type="match status" value="1"/>
</dbReference>
<proteinExistence type="predicted"/>
<evidence type="ECO:0000256" key="5">
    <source>
        <dbReference type="ARBA" id="ARBA00023015"/>
    </source>
</evidence>
<evidence type="ECO:0000259" key="11">
    <source>
        <dbReference type="PROSITE" id="PS50887"/>
    </source>
</evidence>
<evidence type="ECO:0000256" key="2">
    <source>
        <dbReference type="ARBA" id="ARBA00022490"/>
    </source>
</evidence>
<name>A0ABW1VA85_9BACL</name>
<dbReference type="Gene3D" id="1.10.10.60">
    <property type="entry name" value="Homeodomain-like"/>
    <property type="match status" value="2"/>
</dbReference>